<keyword evidence="10 13" id="KW-0472">Membrane</keyword>
<evidence type="ECO:0000256" key="9">
    <source>
        <dbReference type="ARBA" id="ARBA00022989"/>
    </source>
</evidence>
<dbReference type="PANTHER" id="PTHR13036:SF0">
    <property type="entry name" value="CHITOBIOSYLDIPHOSPHODOLICHOL BETA-MANNOSYLTRANSFERASE"/>
    <property type="match status" value="1"/>
</dbReference>
<dbReference type="EMBL" id="JAGHQM010000096">
    <property type="protein sequence ID" value="KAH0565424.1"/>
    <property type="molecule type" value="Genomic_DNA"/>
</dbReference>
<evidence type="ECO:0000256" key="12">
    <source>
        <dbReference type="SAM" id="MobiDB-lite"/>
    </source>
</evidence>
<dbReference type="Pfam" id="PF13692">
    <property type="entry name" value="Glyco_trans_1_4"/>
    <property type="match status" value="1"/>
</dbReference>
<comment type="function">
    <text evidence="11">Participates in the formation of the lipid-linked precursor oligosaccharide for N-glycosylation. Involved in assembling the dolichol-pyrophosphate-GlcNAc(2)-Man(5) intermediate on the cytoplasmic surface of the ER.</text>
</comment>
<evidence type="ECO:0000256" key="6">
    <source>
        <dbReference type="ARBA" id="ARBA00022679"/>
    </source>
</evidence>
<evidence type="ECO:0000256" key="5">
    <source>
        <dbReference type="ARBA" id="ARBA00022676"/>
    </source>
</evidence>
<keyword evidence="15" id="KW-1185">Reference proteome</keyword>
<dbReference type="CDD" id="cd03816">
    <property type="entry name" value="GT33_ALG1-like"/>
    <property type="match status" value="1"/>
</dbReference>
<dbReference type="SUPFAM" id="SSF53756">
    <property type="entry name" value="UDP-Glycosyltransferase/glycogen phosphorylase"/>
    <property type="match status" value="1"/>
</dbReference>
<evidence type="ECO:0000313" key="15">
    <source>
        <dbReference type="Proteomes" id="UP000750711"/>
    </source>
</evidence>
<dbReference type="PANTHER" id="PTHR13036">
    <property type="entry name" value="BETA1,4 MANNOSYLTRANSFERASE"/>
    <property type="match status" value="1"/>
</dbReference>
<sequence>MALPDVILAGTVVGSTLFTVLLLLLPSRYQAQKQESPNSEKERNPLSGPVGGRSRNVVTSVQVLVLGDIGRSPRMQYHAISIAKNGGQVDLIGYQESTPYSSIISDPRISIVPIPLPPRILRTENKSLFLILGPLKVLWQIWNLWLILGYRTKPARWMLVQNPPSIPTLALAQVICFLRNTHLIIDWHNFGWSILALKLGHSHPLVKAARWYEFFFGRFATANFAVTSAMCSILKSTYKIPTPIFPLHDRPPAHFQPLTPIQRSAFLNRLTETAPYASAILAGTTRLLVSSTSWTPDEDFSLLLDALVTVAMKASPNYPHILVIITGKGPQQPYYLARIKDLRPQLGERVTVITAWLSAEDYPLLLGAADLGVSLHKSSSGVDLPMKVVDMLGCGLPVVGWSKFESWRELVREDENGKGFGSADELAKILDDLFGPGDSRLKHLRRGAIQEGKRRWDEEWMPIAGRLLGLCS</sequence>
<evidence type="ECO:0000256" key="8">
    <source>
        <dbReference type="ARBA" id="ARBA00022824"/>
    </source>
</evidence>
<keyword evidence="9 13" id="KW-1133">Transmembrane helix</keyword>
<dbReference type="InterPro" id="IPR026051">
    <property type="entry name" value="ALG1-like"/>
</dbReference>
<protein>
    <recommendedName>
        <fullName evidence="4">Chitobiosyldiphosphodolichol beta-mannosyltransferase</fullName>
        <ecNumber evidence="3">2.4.1.142</ecNumber>
    </recommendedName>
</protein>
<comment type="pathway">
    <text evidence="2">Protein modification; protein glycosylation.</text>
</comment>
<evidence type="ECO:0000256" key="4">
    <source>
        <dbReference type="ARBA" id="ARBA00015841"/>
    </source>
</evidence>
<dbReference type="AlphaFoldDB" id="A0A9P8LHB8"/>
<evidence type="ECO:0000313" key="14">
    <source>
        <dbReference type="EMBL" id="KAH0565424.1"/>
    </source>
</evidence>
<reference evidence="14" key="1">
    <citation type="submission" date="2021-03" db="EMBL/GenBank/DDBJ databases">
        <title>Comparative genomics and phylogenomic investigation of the class Geoglossomycetes provide insights into ecological specialization and systematics.</title>
        <authorList>
            <person name="Melie T."/>
            <person name="Pirro S."/>
            <person name="Miller A.N."/>
            <person name="Quandt A."/>
        </authorList>
    </citation>
    <scope>NUCLEOTIDE SEQUENCE</scope>
    <source>
        <strain evidence="14">CAQ_001_2017</strain>
    </source>
</reference>
<feature type="transmembrane region" description="Helical" evidence="13">
    <location>
        <begin position="128"/>
        <end position="148"/>
    </location>
</feature>
<dbReference type="Proteomes" id="UP000750711">
    <property type="component" value="Unassembled WGS sequence"/>
</dbReference>
<keyword evidence="8" id="KW-0256">Endoplasmic reticulum</keyword>
<feature type="transmembrane region" description="Helical" evidence="13">
    <location>
        <begin position="6"/>
        <end position="25"/>
    </location>
</feature>
<evidence type="ECO:0000256" key="10">
    <source>
        <dbReference type="ARBA" id="ARBA00023136"/>
    </source>
</evidence>
<evidence type="ECO:0000256" key="13">
    <source>
        <dbReference type="SAM" id="Phobius"/>
    </source>
</evidence>
<organism evidence="14 15">
    <name type="scientific">Trichoglossum hirsutum</name>
    <dbReference type="NCBI Taxonomy" id="265104"/>
    <lineage>
        <taxon>Eukaryota</taxon>
        <taxon>Fungi</taxon>
        <taxon>Dikarya</taxon>
        <taxon>Ascomycota</taxon>
        <taxon>Pezizomycotina</taxon>
        <taxon>Geoglossomycetes</taxon>
        <taxon>Geoglossales</taxon>
        <taxon>Geoglossaceae</taxon>
        <taxon>Trichoglossum</taxon>
    </lineage>
</organism>
<dbReference type="Gene3D" id="3.40.50.2000">
    <property type="entry name" value="Glycogen Phosphorylase B"/>
    <property type="match status" value="1"/>
</dbReference>
<evidence type="ECO:0000256" key="11">
    <source>
        <dbReference type="ARBA" id="ARBA00024899"/>
    </source>
</evidence>
<feature type="region of interest" description="Disordered" evidence="12">
    <location>
        <begin position="32"/>
        <end position="54"/>
    </location>
</feature>
<gene>
    <name evidence="14" type="ORF">GP486_001177</name>
</gene>
<proteinExistence type="predicted"/>
<comment type="subcellular location">
    <subcellularLocation>
        <location evidence="1">Endoplasmic reticulum membrane</location>
        <topology evidence="1">Single-pass membrane protein</topology>
    </subcellularLocation>
</comment>
<comment type="caution">
    <text evidence="14">The sequence shown here is derived from an EMBL/GenBank/DDBJ whole genome shotgun (WGS) entry which is preliminary data.</text>
</comment>
<keyword evidence="7 13" id="KW-0812">Transmembrane</keyword>
<name>A0A9P8LHB8_9PEZI</name>
<accession>A0A9P8LHB8</accession>
<dbReference type="GO" id="GO:0004578">
    <property type="term" value="F:chitobiosyldiphosphodolichol beta-mannosyltransferase activity"/>
    <property type="evidence" value="ECO:0007669"/>
    <property type="project" value="UniProtKB-EC"/>
</dbReference>
<evidence type="ECO:0000256" key="3">
    <source>
        <dbReference type="ARBA" id="ARBA00012611"/>
    </source>
</evidence>
<evidence type="ECO:0000256" key="1">
    <source>
        <dbReference type="ARBA" id="ARBA00004389"/>
    </source>
</evidence>
<keyword evidence="5" id="KW-0328">Glycosyltransferase</keyword>
<evidence type="ECO:0000256" key="7">
    <source>
        <dbReference type="ARBA" id="ARBA00022692"/>
    </source>
</evidence>
<dbReference type="EC" id="2.4.1.142" evidence="3"/>
<evidence type="ECO:0000256" key="2">
    <source>
        <dbReference type="ARBA" id="ARBA00004922"/>
    </source>
</evidence>
<dbReference type="GO" id="GO:0005789">
    <property type="term" value="C:endoplasmic reticulum membrane"/>
    <property type="evidence" value="ECO:0007669"/>
    <property type="project" value="UniProtKB-SubCell"/>
</dbReference>
<keyword evidence="6" id="KW-0808">Transferase</keyword>